<reference evidence="22" key="2">
    <citation type="submission" date="2025-09" db="UniProtKB">
        <authorList>
            <consortium name="Ensembl"/>
        </authorList>
    </citation>
    <scope>IDENTIFICATION</scope>
</reference>
<keyword evidence="23" id="KW-1185">Reference proteome</keyword>
<dbReference type="InterPro" id="IPR044492">
    <property type="entry name" value="P_typ_ATPase_HD_dom"/>
</dbReference>
<dbReference type="PROSITE" id="PS00154">
    <property type="entry name" value="ATPASE_E1_E2"/>
    <property type="match status" value="1"/>
</dbReference>
<dbReference type="GO" id="GO:0140351">
    <property type="term" value="F:glycosylceramide flippase activity"/>
    <property type="evidence" value="ECO:0007669"/>
    <property type="project" value="Ensembl"/>
</dbReference>
<evidence type="ECO:0000259" key="21">
    <source>
        <dbReference type="Pfam" id="PF16212"/>
    </source>
</evidence>
<feature type="binding site" evidence="16">
    <location>
        <position position="824"/>
    </location>
    <ligand>
        <name>ATP</name>
        <dbReference type="ChEBI" id="CHEBI:30616"/>
    </ligand>
</feature>
<organism evidence="22 23">
    <name type="scientific">Sphenodon punctatus</name>
    <name type="common">Tuatara</name>
    <name type="synonym">Hatteria punctata</name>
    <dbReference type="NCBI Taxonomy" id="8508"/>
    <lineage>
        <taxon>Eukaryota</taxon>
        <taxon>Metazoa</taxon>
        <taxon>Chordata</taxon>
        <taxon>Craniata</taxon>
        <taxon>Vertebrata</taxon>
        <taxon>Euteleostomi</taxon>
        <taxon>Lepidosauria</taxon>
        <taxon>Sphenodontia</taxon>
        <taxon>Sphenodontidae</taxon>
        <taxon>Sphenodon</taxon>
    </lineage>
</organism>
<dbReference type="Proteomes" id="UP000694392">
    <property type="component" value="Unplaced"/>
</dbReference>
<dbReference type="InterPro" id="IPR023214">
    <property type="entry name" value="HAD_sf"/>
</dbReference>
<comment type="subcellular location">
    <subcellularLocation>
        <location evidence="2">Endoplasmic reticulum membrane</location>
        <topology evidence="2">Multi-pass membrane protein</topology>
    </subcellularLocation>
    <subcellularLocation>
        <location evidence="18">Membrane</location>
        <topology evidence="18">Multi-pass membrane protein</topology>
    </subcellularLocation>
</comment>
<evidence type="ECO:0000256" key="18">
    <source>
        <dbReference type="RuleBase" id="RU362033"/>
    </source>
</evidence>
<evidence type="ECO:0000256" key="7">
    <source>
        <dbReference type="ARBA" id="ARBA00022824"/>
    </source>
</evidence>
<keyword evidence="12 18" id="KW-0472">Membrane</keyword>
<dbReference type="Pfam" id="PF13246">
    <property type="entry name" value="Cation_ATPase"/>
    <property type="match status" value="1"/>
</dbReference>
<feature type="transmembrane region" description="Helical" evidence="18">
    <location>
        <begin position="355"/>
        <end position="382"/>
    </location>
</feature>
<feature type="binding site" evidence="16">
    <location>
        <position position="780"/>
    </location>
    <ligand>
        <name>ATP</name>
        <dbReference type="ChEBI" id="CHEBI:30616"/>
    </ligand>
</feature>
<feature type="binding site" evidence="16">
    <location>
        <position position="430"/>
    </location>
    <ligand>
        <name>ATP</name>
        <dbReference type="ChEBI" id="CHEBI:30616"/>
    </ligand>
</feature>
<feature type="binding site" evidence="16">
    <location>
        <position position="1016"/>
    </location>
    <ligand>
        <name>ATP</name>
        <dbReference type="ChEBI" id="CHEBI:30616"/>
    </ligand>
</feature>
<feature type="binding site" evidence="16">
    <location>
        <position position="906"/>
    </location>
    <ligand>
        <name>ATP</name>
        <dbReference type="ChEBI" id="CHEBI:30616"/>
    </ligand>
</feature>
<dbReference type="SFLD" id="SFLDG00002">
    <property type="entry name" value="C1.7:_P-type_atpase_like"/>
    <property type="match status" value="1"/>
</dbReference>
<dbReference type="InterPro" id="IPR036412">
    <property type="entry name" value="HAD-like_sf"/>
</dbReference>
<dbReference type="GO" id="GO:1990531">
    <property type="term" value="C:phospholipid-translocating ATPase complex"/>
    <property type="evidence" value="ECO:0007669"/>
    <property type="project" value="Ensembl"/>
</dbReference>
<feature type="transmembrane region" description="Helical" evidence="18">
    <location>
        <begin position="312"/>
        <end position="335"/>
    </location>
</feature>
<keyword evidence="10 18" id="KW-1278">Translocase</keyword>
<dbReference type="FunFam" id="2.70.150.10:FF:000022">
    <property type="entry name" value="Phospholipid-transporting ATPase"/>
    <property type="match status" value="1"/>
</dbReference>
<evidence type="ECO:0000256" key="9">
    <source>
        <dbReference type="ARBA" id="ARBA00022842"/>
    </source>
</evidence>
<dbReference type="FunFam" id="3.40.50.1000:FF:000023">
    <property type="entry name" value="Phospholipid-transporting ATPase"/>
    <property type="match status" value="1"/>
</dbReference>
<dbReference type="InterPro" id="IPR018303">
    <property type="entry name" value="ATPase_P-typ_P_site"/>
</dbReference>
<keyword evidence="9 17" id="KW-0460">Magnesium</keyword>
<dbReference type="OMA" id="DMMIYQR"/>
<feature type="binding site" evidence="16">
    <location>
        <position position="432"/>
    </location>
    <ligand>
        <name>ATP</name>
        <dbReference type="ChEBI" id="CHEBI:30616"/>
    </ligand>
</feature>
<feature type="binding site" evidence="16">
    <location>
        <position position="431"/>
    </location>
    <ligand>
        <name>ATP</name>
        <dbReference type="ChEBI" id="CHEBI:30616"/>
    </ligand>
</feature>
<dbReference type="CDD" id="cd02073">
    <property type="entry name" value="P-type_ATPase_APLT_Dnf-like"/>
    <property type="match status" value="1"/>
</dbReference>
<evidence type="ECO:0000256" key="5">
    <source>
        <dbReference type="ARBA" id="ARBA00022723"/>
    </source>
</evidence>
<evidence type="ECO:0000256" key="17">
    <source>
        <dbReference type="PIRSR" id="PIRSR606539-3"/>
    </source>
</evidence>
<feature type="transmembrane region" description="Helical" evidence="18">
    <location>
        <begin position="1179"/>
        <end position="1202"/>
    </location>
</feature>
<dbReference type="PANTHER" id="PTHR24092:SF79">
    <property type="entry name" value="PHOSPHOLIPID-TRANSPORTING ATPASE VB"/>
    <property type="match status" value="1"/>
</dbReference>
<dbReference type="GO" id="GO:0097212">
    <property type="term" value="P:lysosomal membrane organization"/>
    <property type="evidence" value="ECO:0007669"/>
    <property type="project" value="Ensembl"/>
</dbReference>
<feature type="binding site" evidence="16">
    <location>
        <position position="905"/>
    </location>
    <ligand>
        <name>ATP</name>
        <dbReference type="ChEBI" id="CHEBI:30616"/>
    </ligand>
</feature>
<dbReference type="GO" id="GO:0005524">
    <property type="term" value="F:ATP binding"/>
    <property type="evidence" value="ECO:0007669"/>
    <property type="project" value="UniProtKB-UniRule"/>
</dbReference>
<feature type="transmembrane region" description="Helical" evidence="18">
    <location>
        <begin position="1100"/>
        <end position="1119"/>
    </location>
</feature>
<dbReference type="InterPro" id="IPR001757">
    <property type="entry name" value="P_typ_ATPase"/>
</dbReference>
<dbReference type="GO" id="GO:0140345">
    <property type="term" value="F:phosphatidylcholine flippase activity"/>
    <property type="evidence" value="ECO:0007669"/>
    <property type="project" value="Ensembl"/>
</dbReference>
<dbReference type="EC" id="7.6.2.1" evidence="18"/>
<dbReference type="InterPro" id="IPR032630">
    <property type="entry name" value="P_typ_ATPase_c"/>
</dbReference>
<gene>
    <name evidence="22" type="primary">ATP10B</name>
</gene>
<feature type="region of interest" description="Disordered" evidence="19">
    <location>
        <begin position="651"/>
        <end position="678"/>
    </location>
</feature>
<comment type="cofactor">
    <cofactor evidence="1 17">
        <name>Mg(2+)</name>
        <dbReference type="ChEBI" id="CHEBI:18420"/>
    </cofactor>
</comment>
<dbReference type="InterPro" id="IPR008250">
    <property type="entry name" value="ATPase_P-typ_transduc_dom_A_sf"/>
</dbReference>
<evidence type="ECO:0000256" key="13">
    <source>
        <dbReference type="ARBA" id="ARBA00034036"/>
    </source>
</evidence>
<feature type="transmembrane region" description="Helical" evidence="18">
    <location>
        <begin position="1214"/>
        <end position="1232"/>
    </location>
</feature>
<dbReference type="GO" id="GO:0005789">
    <property type="term" value="C:endoplasmic reticulum membrane"/>
    <property type="evidence" value="ECO:0007669"/>
    <property type="project" value="UniProtKB-SubCell"/>
</dbReference>
<evidence type="ECO:0000256" key="8">
    <source>
        <dbReference type="ARBA" id="ARBA00022840"/>
    </source>
</evidence>
<feature type="binding site" evidence="16">
    <location>
        <position position="904"/>
    </location>
    <ligand>
        <name>ATP</name>
        <dbReference type="ChEBI" id="CHEBI:30616"/>
    </ligand>
</feature>
<evidence type="ECO:0000313" key="22">
    <source>
        <dbReference type="Ensembl" id="ENSSPUP00000013234.1"/>
    </source>
</evidence>
<reference evidence="22" key="1">
    <citation type="submission" date="2025-08" db="UniProtKB">
        <authorList>
            <consortium name="Ensembl"/>
        </authorList>
    </citation>
    <scope>IDENTIFICATION</scope>
</reference>
<evidence type="ECO:0000313" key="23">
    <source>
        <dbReference type="Proteomes" id="UP000694392"/>
    </source>
</evidence>
<dbReference type="Ensembl" id="ENSSPUT00000014111.1">
    <property type="protein sequence ID" value="ENSSPUP00000013234.1"/>
    <property type="gene ID" value="ENSSPUG00000010146.1"/>
</dbReference>
<dbReference type="GO" id="GO:0016887">
    <property type="term" value="F:ATP hydrolysis activity"/>
    <property type="evidence" value="ECO:0007669"/>
    <property type="project" value="InterPro"/>
</dbReference>
<dbReference type="Gene3D" id="3.40.50.1000">
    <property type="entry name" value="HAD superfamily/HAD-like"/>
    <property type="match status" value="2"/>
</dbReference>
<dbReference type="Pfam" id="PF16209">
    <property type="entry name" value="PhoLip_ATPase_N"/>
    <property type="match status" value="1"/>
</dbReference>
<feature type="binding site" evidence="17">
    <location>
        <position position="432"/>
    </location>
    <ligand>
        <name>Mg(2+)</name>
        <dbReference type="ChEBI" id="CHEBI:18420"/>
    </ligand>
</feature>
<dbReference type="GO" id="GO:0005765">
    <property type="term" value="C:lysosomal membrane"/>
    <property type="evidence" value="ECO:0007669"/>
    <property type="project" value="Ensembl"/>
</dbReference>
<dbReference type="SUPFAM" id="SSF56784">
    <property type="entry name" value="HAD-like"/>
    <property type="match status" value="2"/>
</dbReference>
<comment type="catalytic activity">
    <reaction evidence="13 18">
        <text>ATP + H2O + phospholipidSide 1 = ADP + phosphate + phospholipidSide 2.</text>
        <dbReference type="EC" id="7.6.2.1"/>
    </reaction>
</comment>
<dbReference type="GO" id="GO:0000287">
    <property type="term" value="F:magnesium ion binding"/>
    <property type="evidence" value="ECO:0007669"/>
    <property type="project" value="UniProtKB-UniRule"/>
</dbReference>
<keyword evidence="4 18" id="KW-0812">Transmembrane</keyword>
<evidence type="ECO:0000256" key="4">
    <source>
        <dbReference type="ARBA" id="ARBA00022692"/>
    </source>
</evidence>
<feature type="binding site" evidence="16">
    <location>
        <position position="756"/>
    </location>
    <ligand>
        <name>ATP</name>
        <dbReference type="ChEBI" id="CHEBI:30616"/>
    </ligand>
</feature>
<feature type="domain" description="P-type ATPase C-terminal" evidence="21">
    <location>
        <begin position="1068"/>
        <end position="1311"/>
    </location>
</feature>
<dbReference type="SFLD" id="SFLDS00003">
    <property type="entry name" value="Haloacid_Dehalogenase"/>
    <property type="match status" value="1"/>
</dbReference>
<evidence type="ECO:0000256" key="14">
    <source>
        <dbReference type="ARBA" id="ARBA00050913"/>
    </source>
</evidence>
<feature type="domain" description="P-type ATPase N-terminal" evidence="20">
    <location>
        <begin position="63"/>
        <end position="118"/>
    </location>
</feature>
<evidence type="ECO:0000256" key="6">
    <source>
        <dbReference type="ARBA" id="ARBA00022741"/>
    </source>
</evidence>
<keyword evidence="8 16" id="KW-0067">ATP-binding</keyword>
<dbReference type="NCBIfam" id="TIGR01652">
    <property type="entry name" value="ATPase-Plipid"/>
    <property type="match status" value="2"/>
</dbReference>
<dbReference type="SUPFAM" id="SSF81660">
    <property type="entry name" value="Metal cation-transporting ATPase, ATP-binding domain N"/>
    <property type="match status" value="1"/>
</dbReference>
<feature type="active site" description="4-aspartylphosphate intermediate" evidence="15">
    <location>
        <position position="430"/>
    </location>
</feature>
<feature type="binding site" evidence="17">
    <location>
        <position position="430"/>
    </location>
    <ligand>
        <name>Mg(2+)</name>
        <dbReference type="ChEBI" id="CHEBI:18420"/>
    </ligand>
</feature>
<accession>A0A8D0GT25</accession>
<evidence type="ECO:0000256" key="19">
    <source>
        <dbReference type="SAM" id="MobiDB-lite"/>
    </source>
</evidence>
<feature type="transmembrane region" description="Helical" evidence="18">
    <location>
        <begin position="1239"/>
        <end position="1259"/>
    </location>
</feature>
<name>A0A8D0GT25_SPHPU</name>
<keyword evidence="6 16" id="KW-0547">Nucleotide-binding</keyword>
<dbReference type="GeneTree" id="ENSGT00940000159531"/>
<feature type="binding site" evidence="16">
    <location>
        <position position="714"/>
    </location>
    <ligand>
        <name>ATP</name>
        <dbReference type="ChEBI" id="CHEBI:30616"/>
    </ligand>
</feature>
<dbReference type="NCBIfam" id="TIGR01494">
    <property type="entry name" value="ATPase_P-type"/>
    <property type="match status" value="3"/>
</dbReference>
<feature type="binding site" evidence="17">
    <location>
        <position position="1042"/>
    </location>
    <ligand>
        <name>Mg(2+)</name>
        <dbReference type="ChEBI" id="CHEBI:18420"/>
    </ligand>
</feature>
<dbReference type="GO" id="GO:0031902">
    <property type="term" value="C:late endosome membrane"/>
    <property type="evidence" value="ECO:0007669"/>
    <property type="project" value="Ensembl"/>
</dbReference>
<protein>
    <recommendedName>
        <fullName evidence="18">Phospholipid-transporting ATPase</fullName>
        <ecNumber evidence="18">7.6.2.1</ecNumber>
    </recommendedName>
</protein>
<keyword evidence="7" id="KW-0256">Endoplasmic reticulum</keyword>
<dbReference type="GO" id="GO:0045332">
    <property type="term" value="P:phospholipid translocation"/>
    <property type="evidence" value="ECO:0007669"/>
    <property type="project" value="TreeGrafter"/>
</dbReference>
<dbReference type="Gene3D" id="1.20.1110.10">
    <property type="entry name" value="Calcium-transporting ATPase, transmembrane domain"/>
    <property type="match status" value="1"/>
</dbReference>
<feature type="region of interest" description="Disordered" evidence="19">
    <location>
        <begin position="1344"/>
        <end position="1377"/>
    </location>
</feature>
<evidence type="ECO:0000256" key="12">
    <source>
        <dbReference type="ARBA" id="ARBA00023136"/>
    </source>
</evidence>
<dbReference type="InterPro" id="IPR023298">
    <property type="entry name" value="ATPase_P-typ_TM_dom_sf"/>
</dbReference>
<dbReference type="SUPFAM" id="SSF81653">
    <property type="entry name" value="Calcium ATPase, transduction domain A"/>
    <property type="match status" value="1"/>
</dbReference>
<dbReference type="Gene3D" id="3.40.1110.10">
    <property type="entry name" value="Calcium-transporting ATPase, cytoplasmic domain N"/>
    <property type="match status" value="2"/>
</dbReference>
<feature type="binding site" evidence="16">
    <location>
        <position position="1046"/>
    </location>
    <ligand>
        <name>ATP</name>
        <dbReference type="ChEBI" id="CHEBI:30616"/>
    </ligand>
</feature>
<sequence length="1449" mass="163990">MALSVDSALYRCQRLAAEAFFRGESESTPLLSSVKERLKYNLNKWRIVFPNNERFQKDWGKVSRFYAGNGIRTTKYTFLTFFPKNLFEQFHRLANLYFLLLVILNWFPQVEVFHREITMLPLSVVLLIIAAKDGIEDCKRYRFDKQLNSSKTKAYNKNDQAYVEKCWKDVRVGDFVQLQGNEIIPADTLLLYSSDQNGICHLETANLDGETNLKQRQVVKGFNAEFEPKFFQNIMVCEKPNNDLNKFKGYMEQPDGKRIGFDSESLLLRGCTIRNTEVTIGIVIYAGHETKAMLNNSGPRYKRSKIERRMNMDIFFCVGLLFIMCLIGAVGHGIWIRNFSERPPYDVPEVNGNHISPALGGFYMFLTMIILLQVLIPISLYVSIELVKLGQVFLIHNDIDLYDEELYLPIQCRALNITEDLGQIQYVFSDKTGTLTENKMVFRCCTINGKEFSHQENAKRLENYKELDSDDEDWAKHQHSFLPSNMVMKTATLPQRSTKPLRRCQSARAHFQGHSRKKSLGRCDSSQSQVAFSSAIEKDVTPDSRLLMKVRDAALQLESLSPLTPMMATSSSIIDFFLALVLCNTVVVSTATEPRLRVTGPPLMKPAAGISLERIQQLLQRLKSANLSQSFLSSQSSSDLGASFNGKNNAMYSNDKDNASSQSCSSSTDYLRRDSSPGNDCAEIRDASLDEVFGSVTQGHLQPEFCYEAESPDEAALVHAARAYQFTLVSRTPEQVTVRLPQGTLLTFDLLCTLGFDSVRKRMSVVVRHPLTGEIIVYIKGADYAVMDILEEPARGNVPIGSRMKKIRDQTQKHLDRYAQDGLRTLCIAKKVLSEEDYRKWANFRREAEAAIDNREELLMETAQCLETKLTLLGATGIEDRLQDGVPDTIAALREAGIQIWVLTGDKQETAVNIAHSCKLLDQRDTVFTINTESKETCESLLDITLEEVRKNHVVERTKQNIFGINLSPSLSRTVGVSSNVGLVIDGKTLNVIFQGELQQKFLELTKYCRSILCCRSTPLQKSMVVKLVRSHLKAMTLSIGDGANDVSMIQAADVGIGIAGQEGMQAVMASDFAISRFKHLKKLILVHGHWCYSRLAKMVIYFFYKNVTYVNLLFWYQFFCVFSGATMIDYWQMIFFNLFFTSVPPILFGILDKDVSAETLSSLPELYKSGQNSETYKLSTFTFAMLDAFYQSLVCFFVPYLTYRDSDIDVFTFGTPINTVALLTILFHQALEMKTWTVFHCGIMIGSVLFYFIFSVVYNNLCVVCNPPVNPYRIMEYQLSSPSFYLVCFITPIVALLPRYLILALQGTFQASPILKAQQLDKLPKGQRDLAIQQWRSRKQTESVITEDEVDRTTSNLSQSSFPAHATAGDGGDMRPELNQPVEWMLNIEGNFFMNRWAEEEVTAASSPRQHPVVPGEMNSSGRFGQLTINTKVLNQGSHRRSVSTVTL</sequence>
<feature type="binding site" evidence="16">
    <location>
        <position position="1022"/>
    </location>
    <ligand>
        <name>ATP</name>
        <dbReference type="ChEBI" id="CHEBI:30616"/>
    </ligand>
</feature>
<evidence type="ECO:0000256" key="3">
    <source>
        <dbReference type="ARBA" id="ARBA00008109"/>
    </source>
</evidence>
<evidence type="ECO:0000259" key="20">
    <source>
        <dbReference type="Pfam" id="PF16209"/>
    </source>
</evidence>
<dbReference type="Gene3D" id="2.70.150.10">
    <property type="entry name" value="Calcium-transporting ATPase, cytoplasmic transduction domain A"/>
    <property type="match status" value="1"/>
</dbReference>
<feature type="transmembrane region" description="Helical" evidence="18">
    <location>
        <begin position="1284"/>
        <end position="1303"/>
    </location>
</feature>
<feature type="compositionally biased region" description="Polar residues" evidence="19">
    <location>
        <begin position="659"/>
        <end position="669"/>
    </location>
</feature>
<keyword evidence="5 17" id="KW-0479">Metal-binding</keyword>
<dbReference type="InterPro" id="IPR006539">
    <property type="entry name" value="P-type_ATPase_IV"/>
</dbReference>
<evidence type="ECO:0000256" key="16">
    <source>
        <dbReference type="PIRSR" id="PIRSR606539-2"/>
    </source>
</evidence>
<dbReference type="SUPFAM" id="SSF81665">
    <property type="entry name" value="Calcium ATPase, transmembrane domain M"/>
    <property type="match status" value="1"/>
</dbReference>
<keyword evidence="11 18" id="KW-1133">Transmembrane helix</keyword>
<feature type="binding site" evidence="17">
    <location>
        <position position="1046"/>
    </location>
    <ligand>
        <name>Mg(2+)</name>
        <dbReference type="ChEBI" id="CHEBI:18420"/>
    </ligand>
</feature>
<evidence type="ECO:0000256" key="11">
    <source>
        <dbReference type="ARBA" id="ARBA00022989"/>
    </source>
</evidence>
<dbReference type="GO" id="GO:0005886">
    <property type="term" value="C:plasma membrane"/>
    <property type="evidence" value="ECO:0007669"/>
    <property type="project" value="TreeGrafter"/>
</dbReference>
<dbReference type="InterPro" id="IPR023299">
    <property type="entry name" value="ATPase_P-typ_cyto_dom_N"/>
</dbReference>
<comment type="catalytic activity">
    <reaction evidence="14">
        <text>a beta-D-glucosyl-(1&lt;-&gt;1')-N-acylsphing-4-enine(out) + ATP + H2O = a beta-D-glucosyl-(1&lt;-&gt;1')-N-acylsphing-4-enine(in) + ADP + phosphate + H(+)</text>
        <dbReference type="Rhea" id="RHEA:66036"/>
        <dbReference type="ChEBI" id="CHEBI:15377"/>
        <dbReference type="ChEBI" id="CHEBI:15378"/>
        <dbReference type="ChEBI" id="CHEBI:22801"/>
        <dbReference type="ChEBI" id="CHEBI:30616"/>
        <dbReference type="ChEBI" id="CHEBI:43474"/>
        <dbReference type="ChEBI" id="CHEBI:456216"/>
    </reaction>
    <physiologicalReaction direction="left-to-right" evidence="14">
        <dbReference type="Rhea" id="RHEA:66037"/>
    </physiologicalReaction>
</comment>
<dbReference type="PANTHER" id="PTHR24092">
    <property type="entry name" value="PROBABLE PHOSPHOLIPID-TRANSPORTING ATPASE"/>
    <property type="match status" value="1"/>
</dbReference>
<feature type="compositionally biased region" description="Polar residues" evidence="19">
    <location>
        <begin position="1354"/>
        <end position="1363"/>
    </location>
</feature>
<feature type="transmembrane region" description="Helical" evidence="18">
    <location>
        <begin position="1131"/>
        <end position="1152"/>
    </location>
</feature>
<dbReference type="InterPro" id="IPR032631">
    <property type="entry name" value="P-type_ATPase_N"/>
</dbReference>
<dbReference type="PRINTS" id="PR00119">
    <property type="entry name" value="CATATPASE"/>
</dbReference>
<dbReference type="SFLD" id="SFLDF00027">
    <property type="entry name" value="p-type_atpase"/>
    <property type="match status" value="1"/>
</dbReference>
<proteinExistence type="inferred from homology"/>
<evidence type="ECO:0000256" key="1">
    <source>
        <dbReference type="ARBA" id="ARBA00001946"/>
    </source>
</evidence>
<feature type="binding site" evidence="16">
    <location>
        <position position="1045"/>
    </location>
    <ligand>
        <name>ATP</name>
        <dbReference type="ChEBI" id="CHEBI:30616"/>
    </ligand>
</feature>
<comment type="similarity">
    <text evidence="3 18">Belongs to the cation transport ATPase (P-type) (TC 3.A.3) family. Type IV subfamily.</text>
</comment>
<evidence type="ECO:0000256" key="15">
    <source>
        <dbReference type="PIRSR" id="PIRSR606539-1"/>
    </source>
</evidence>
<dbReference type="Pfam" id="PF16212">
    <property type="entry name" value="PhoLip_ATPase_C"/>
    <property type="match status" value="1"/>
</dbReference>
<evidence type="ECO:0000256" key="2">
    <source>
        <dbReference type="ARBA" id="ARBA00004477"/>
    </source>
</evidence>
<evidence type="ECO:0000256" key="10">
    <source>
        <dbReference type="ARBA" id="ARBA00022967"/>
    </source>
</evidence>
<dbReference type="FunFam" id="3.40.1110.10:FF:000009">
    <property type="entry name" value="Phospholipid-transporting ATPase"/>
    <property type="match status" value="1"/>
</dbReference>